<evidence type="ECO:0000313" key="2">
    <source>
        <dbReference type="EMBL" id="CAB4133543.1"/>
    </source>
</evidence>
<evidence type="ECO:0000256" key="1">
    <source>
        <dbReference type="SAM" id="Coils"/>
    </source>
</evidence>
<keyword evidence="1" id="KW-0175">Coiled coil</keyword>
<protein>
    <submittedName>
        <fullName evidence="2">Uncharacterized protein</fullName>
    </submittedName>
</protein>
<feature type="coiled-coil region" evidence="1">
    <location>
        <begin position="45"/>
        <end position="72"/>
    </location>
</feature>
<gene>
    <name evidence="2" type="ORF">UFOVP257_265</name>
</gene>
<name>A0A6J5LJM7_9CAUD</name>
<accession>A0A6J5LJM7</accession>
<reference evidence="2" key="1">
    <citation type="submission" date="2020-04" db="EMBL/GenBank/DDBJ databases">
        <authorList>
            <person name="Chiriac C."/>
            <person name="Salcher M."/>
            <person name="Ghai R."/>
            <person name="Kavagutti S V."/>
        </authorList>
    </citation>
    <scope>NUCLEOTIDE SEQUENCE</scope>
</reference>
<organism evidence="2">
    <name type="scientific">uncultured Caudovirales phage</name>
    <dbReference type="NCBI Taxonomy" id="2100421"/>
    <lineage>
        <taxon>Viruses</taxon>
        <taxon>Duplodnaviria</taxon>
        <taxon>Heunggongvirae</taxon>
        <taxon>Uroviricota</taxon>
        <taxon>Caudoviricetes</taxon>
        <taxon>Peduoviridae</taxon>
        <taxon>Maltschvirus</taxon>
        <taxon>Maltschvirus maltsch</taxon>
    </lineage>
</organism>
<sequence length="193" mass="21939">MNSQKFRNLINLFEARQPELSYNEPSEGEVIVHLKSYNSQVYTKLAQKVERISVLEEEIKQLKEEVKQETRDNITDLFDADDAARTRVVDTLSFIMTLSKDPKATESPKYKDILEALTNHLTPELIIVLEGLKKSMVTVTQKAPALRIKQKELDEGIVATVGAKLKNIISRWGINYDAQLTQLKQAAFGNVTY</sequence>
<dbReference type="EMBL" id="LR796274">
    <property type="protein sequence ID" value="CAB4133543.1"/>
    <property type="molecule type" value="Genomic_DNA"/>
</dbReference>
<proteinExistence type="predicted"/>